<name>A0ABS9WDV2_9ACTN</name>
<dbReference type="PROSITE" id="PS51257">
    <property type="entry name" value="PROKAR_LIPOPROTEIN"/>
    <property type="match status" value="1"/>
</dbReference>
<dbReference type="PANTHER" id="PTHR11360">
    <property type="entry name" value="MONOCARBOXYLATE TRANSPORTER"/>
    <property type="match status" value="1"/>
</dbReference>
<dbReference type="PROSITE" id="PS50850">
    <property type="entry name" value="MFS"/>
    <property type="match status" value="1"/>
</dbReference>
<organism evidence="2 3">
    <name type="scientific">Adlercreutzia faecimuris</name>
    <dbReference type="NCBI Taxonomy" id="2897341"/>
    <lineage>
        <taxon>Bacteria</taxon>
        <taxon>Bacillati</taxon>
        <taxon>Actinomycetota</taxon>
        <taxon>Coriobacteriia</taxon>
        <taxon>Eggerthellales</taxon>
        <taxon>Eggerthellaceae</taxon>
        <taxon>Adlercreutzia</taxon>
    </lineage>
</organism>
<dbReference type="EMBL" id="JAJMLW010000001">
    <property type="protein sequence ID" value="MCI2241038.1"/>
    <property type="molecule type" value="Genomic_DNA"/>
</dbReference>
<dbReference type="Proteomes" id="UP001430755">
    <property type="component" value="Unassembled WGS sequence"/>
</dbReference>
<protein>
    <submittedName>
        <fullName evidence="2">MFS transporter</fullName>
    </submittedName>
</protein>
<evidence type="ECO:0000313" key="2">
    <source>
        <dbReference type="EMBL" id="MCI2241038.1"/>
    </source>
</evidence>
<accession>A0ABS9WDV2</accession>
<dbReference type="InterPro" id="IPR011701">
    <property type="entry name" value="MFS"/>
</dbReference>
<comment type="caution">
    <text evidence="2">The sequence shown here is derived from an EMBL/GenBank/DDBJ whole genome shotgun (WGS) entry which is preliminary data.</text>
</comment>
<proteinExistence type="predicted"/>
<sequence>MGAESEKKGIHYAWFILVACCFMFAGSMALINSIISVYVLPVTEALGCKRGDFTFMLTTQAISIVLTMPLWGNIFNNEKININLALTLGALCMIACPLLCSFATDLILFYVAGFIGGVGIAACFTMATPVLCGNWFAKKYRGKMIGIASAFAGVSTIFWAPLFRWVIAEYGWQTSYMINAVLMAVLILPWTLFVIKRQPSDKGLQPFGYDPNEQDAVASNQSFGVKAADALKTPAFWIIIAGVMLTALGMGWNNSQSGIAKELLAGTPDEANAAVVGATMVSAAALGNLLSKLSMGAMIDKFKLNVTFITFQVVWLLAFVMWYFFGTTPAVLVAGGFCLGFCNAPSRVGWPMAIRKIFGNADYSKIWGYIATGSSIIGGISTSLMGWCYDYLGSYTPTLIIGMVVVVLIAVLAVVSSTYVGKYEWKDIEPTK</sequence>
<evidence type="ECO:0000313" key="3">
    <source>
        <dbReference type="Proteomes" id="UP001430755"/>
    </source>
</evidence>
<dbReference type="Pfam" id="PF07690">
    <property type="entry name" value="MFS_1"/>
    <property type="match status" value="2"/>
</dbReference>
<dbReference type="InterPro" id="IPR020846">
    <property type="entry name" value="MFS_dom"/>
</dbReference>
<feature type="domain" description="Major facilitator superfamily (MFS) profile" evidence="1">
    <location>
        <begin position="13"/>
        <end position="419"/>
    </location>
</feature>
<gene>
    <name evidence="2" type="ORF">LPT13_01560</name>
</gene>
<dbReference type="InterPro" id="IPR050327">
    <property type="entry name" value="Proton-linked_MCT"/>
</dbReference>
<keyword evidence="3" id="KW-1185">Reference proteome</keyword>
<reference evidence="2" key="1">
    <citation type="submission" date="2021-11" db="EMBL/GenBank/DDBJ databases">
        <title>A Novel Adlercreutzia Species, isolated from a Allomyrina dichotoma larva feces.</title>
        <authorList>
            <person name="Suh M.K."/>
        </authorList>
    </citation>
    <scope>NUCLEOTIDE SEQUENCE</scope>
    <source>
        <strain evidence="2">JBNU-10</strain>
    </source>
</reference>
<evidence type="ECO:0000259" key="1">
    <source>
        <dbReference type="PROSITE" id="PS50850"/>
    </source>
</evidence>
<dbReference type="RefSeq" id="WP_242162808.1">
    <property type="nucleotide sequence ID" value="NZ_JAJMLW010000001.1"/>
</dbReference>